<dbReference type="EMBL" id="WKJH01000003">
    <property type="protein sequence ID" value="MRX63796.1"/>
    <property type="molecule type" value="Genomic_DNA"/>
</dbReference>
<dbReference type="Proteomes" id="UP000443153">
    <property type="component" value="Unassembled WGS sequence"/>
</dbReference>
<dbReference type="InterPro" id="IPR029063">
    <property type="entry name" value="SAM-dependent_MTases_sf"/>
</dbReference>
<feature type="domain" description="PG-1098 ferredoxin-like" evidence="2">
    <location>
        <begin position="279"/>
        <end position="321"/>
    </location>
</feature>
<name>A0A6I2MRB6_9FLAO</name>
<dbReference type="GO" id="GO:0032259">
    <property type="term" value="P:methylation"/>
    <property type="evidence" value="ECO:0007669"/>
    <property type="project" value="UniProtKB-KW"/>
</dbReference>
<evidence type="ECO:0000313" key="4">
    <source>
        <dbReference type="Proteomes" id="UP000443153"/>
    </source>
</evidence>
<dbReference type="Pfam" id="PF18096">
    <property type="entry name" value="Thump_like"/>
    <property type="match status" value="1"/>
</dbReference>
<evidence type="ECO:0000259" key="2">
    <source>
        <dbReference type="Pfam" id="PF22013"/>
    </source>
</evidence>
<dbReference type="OrthoDB" id="1000417at2"/>
<reference evidence="3 4" key="1">
    <citation type="submission" date="2019-11" db="EMBL/GenBank/DDBJ databases">
        <title>Maribacter lutea sp. nov., a marine bacterium isolated from intertidal sand.</title>
        <authorList>
            <person name="Liu A."/>
        </authorList>
    </citation>
    <scope>NUCLEOTIDE SEQUENCE [LARGE SCALE GENOMIC DNA]</scope>
    <source>
        <strain evidence="3 4">RZ05</strain>
    </source>
</reference>
<keyword evidence="3" id="KW-0808">Transferase</keyword>
<protein>
    <submittedName>
        <fullName evidence="3">Class I SAM-dependent methyltransferase</fullName>
    </submittedName>
</protein>
<feature type="domain" description="THUMP-like" evidence="1">
    <location>
        <begin position="322"/>
        <end position="389"/>
    </location>
</feature>
<proteinExistence type="predicted"/>
<dbReference type="InterPro" id="IPR041497">
    <property type="entry name" value="Thump-like"/>
</dbReference>
<gene>
    <name evidence="3" type="ORF">GJ691_06410</name>
</gene>
<dbReference type="InterPro" id="IPR054168">
    <property type="entry name" value="PG_1098_Fer"/>
</dbReference>
<accession>A0A6I2MRB6</accession>
<dbReference type="Gene3D" id="1.10.10.1110">
    <property type="entry name" value="Methyltransferase PG1098, N-terminal domain"/>
    <property type="match status" value="1"/>
</dbReference>
<sequence length="394" mass="45111">MNKDILNTGVQDFINSKIYTDIMSVLLKKSPFPSISPKELAEQIQAKEKCEKKLPTWFNTEKIYYPNKLNIEQCSSETTAEYKAQIVDGKSLVDMTGGFGVDTYFFCKKIDAVFHCEINEKLSEIVAYNFKILGLNNVHTTPMDGMEFLNGSDQEFDWIFIDPSRRSESKGKVFLLSDCSPNVVEQLPLLFKKSDHILIKTSPLLDISIGLNQLSNVKEIHVVAIKNEVKELLWVLEKDYESDVKIKTINFTQPKIQTFEFNLLEEKNALASLGLPLSYLYEPNAAILKAGAFKQIAKFFKIDKLGDHSHLYTSVNLIEFPGRTFRIEQVMGYSKKELKPYLGTKANITTRNFPDNVAKIRKKYRIHDGGEVYLFFTRLINNKLVVIRTTKVTE</sequence>
<keyword evidence="4" id="KW-1185">Reference proteome</keyword>
<dbReference type="AlphaFoldDB" id="A0A6I2MRB6"/>
<dbReference type="Pfam" id="PF22013">
    <property type="entry name" value="PG_1098_Fer"/>
    <property type="match status" value="1"/>
</dbReference>
<dbReference type="Gene3D" id="3.40.50.150">
    <property type="entry name" value="Vaccinia Virus protein VP39"/>
    <property type="match status" value="1"/>
</dbReference>
<dbReference type="SUPFAM" id="SSF53335">
    <property type="entry name" value="S-adenosyl-L-methionine-dependent methyltransferases"/>
    <property type="match status" value="1"/>
</dbReference>
<evidence type="ECO:0000313" key="3">
    <source>
        <dbReference type="EMBL" id="MRX63796.1"/>
    </source>
</evidence>
<comment type="caution">
    <text evidence="3">The sequence shown here is derived from an EMBL/GenBank/DDBJ whole genome shotgun (WGS) entry which is preliminary data.</text>
</comment>
<keyword evidence="3" id="KW-0489">Methyltransferase</keyword>
<evidence type="ECO:0000259" key="1">
    <source>
        <dbReference type="Pfam" id="PF18096"/>
    </source>
</evidence>
<organism evidence="3 4">
    <name type="scientific">Maribacter luteus</name>
    <dbReference type="NCBI Taxonomy" id="2594478"/>
    <lineage>
        <taxon>Bacteria</taxon>
        <taxon>Pseudomonadati</taxon>
        <taxon>Bacteroidota</taxon>
        <taxon>Flavobacteriia</taxon>
        <taxon>Flavobacteriales</taxon>
        <taxon>Flavobacteriaceae</taxon>
        <taxon>Maribacter</taxon>
    </lineage>
</organism>
<dbReference type="GO" id="GO:0008168">
    <property type="term" value="F:methyltransferase activity"/>
    <property type="evidence" value="ECO:0007669"/>
    <property type="project" value="UniProtKB-KW"/>
</dbReference>